<accession>A0A1H3ITB9</accession>
<dbReference type="AlphaFoldDB" id="A0A1H3ITB9"/>
<protein>
    <submittedName>
        <fullName evidence="1">Uncharacterized protein</fullName>
    </submittedName>
</protein>
<dbReference type="RefSeq" id="WP_093310150.1">
    <property type="nucleotide sequence ID" value="NZ_FNPV01000001.1"/>
</dbReference>
<dbReference type="EMBL" id="FNPV01000001">
    <property type="protein sequence ID" value="SDY30104.1"/>
    <property type="molecule type" value="Genomic_DNA"/>
</dbReference>
<dbReference type="Proteomes" id="UP000199230">
    <property type="component" value="Unassembled WGS sequence"/>
</dbReference>
<dbReference type="SUPFAM" id="SSF52540">
    <property type="entry name" value="P-loop containing nucleoside triphosphate hydrolases"/>
    <property type="match status" value="1"/>
</dbReference>
<proteinExistence type="predicted"/>
<dbReference type="Gene3D" id="3.40.50.300">
    <property type="entry name" value="P-loop containing nucleotide triphosphate hydrolases"/>
    <property type="match status" value="1"/>
</dbReference>
<organism evidence="1 2">
    <name type="scientific">Tindallia californiensis</name>
    <dbReference type="NCBI Taxonomy" id="159292"/>
    <lineage>
        <taxon>Bacteria</taxon>
        <taxon>Bacillati</taxon>
        <taxon>Bacillota</taxon>
        <taxon>Clostridia</taxon>
        <taxon>Peptostreptococcales</taxon>
        <taxon>Tindalliaceae</taxon>
        <taxon>Tindallia</taxon>
    </lineage>
</organism>
<name>A0A1H3ITB9_9FIRM</name>
<dbReference type="OrthoDB" id="1953676at2"/>
<gene>
    <name evidence="1" type="ORF">SAMN05192546_101253</name>
</gene>
<evidence type="ECO:0000313" key="2">
    <source>
        <dbReference type="Proteomes" id="UP000199230"/>
    </source>
</evidence>
<dbReference type="InterPro" id="IPR027417">
    <property type="entry name" value="P-loop_NTPase"/>
</dbReference>
<sequence length="139" mass="16335">MIKLVVGKKGSGKTKRMVEMANEAVKKTKGHVVFIDYDTSRMFQIDYRARFMHLNEYNIANENEFLGFLCGVVASNYDIDHIFIDGLMQISETELENMDQFFDRLDKLEKKFNITFVIGISWEDEITPEYLGRYRIDKL</sequence>
<evidence type="ECO:0000313" key="1">
    <source>
        <dbReference type="EMBL" id="SDY30104.1"/>
    </source>
</evidence>
<dbReference type="STRING" id="159292.SAMN05192546_101253"/>
<reference evidence="1 2" key="1">
    <citation type="submission" date="2016-10" db="EMBL/GenBank/DDBJ databases">
        <authorList>
            <person name="de Groot N.N."/>
        </authorList>
    </citation>
    <scope>NUCLEOTIDE SEQUENCE [LARGE SCALE GENOMIC DNA]</scope>
    <source>
        <strain evidence="1 2">APO</strain>
    </source>
</reference>
<keyword evidence="2" id="KW-1185">Reference proteome</keyword>